<sequence>MLQTESSDGNKMQCCCCCWPPYLCCLALSILDTAVVGIITFRAADLFYRSGNEWSWINVIVFAISLGLFLCELLAMSTLALSRHRNNSRYVLPRLTLLMGQFVVAALIIIILIFYFTGYSETLNNAVIKTYQVSCFGNFFK</sequence>
<accession>A0A183F136</accession>
<keyword evidence="1" id="KW-1133">Transmembrane helix</keyword>
<evidence type="ECO:0000313" key="3">
    <source>
        <dbReference type="Proteomes" id="UP000271098"/>
    </source>
</evidence>
<keyword evidence="3" id="KW-1185">Reference proteome</keyword>
<dbReference type="WBParaSite" id="GPUH_0002695701-mRNA-1">
    <property type="protein sequence ID" value="GPUH_0002695701-mRNA-1"/>
    <property type="gene ID" value="GPUH_0002695701"/>
</dbReference>
<feature type="transmembrane region" description="Helical" evidence="1">
    <location>
        <begin position="56"/>
        <end position="75"/>
    </location>
</feature>
<reference evidence="2 3" key="2">
    <citation type="submission" date="2018-11" db="EMBL/GenBank/DDBJ databases">
        <authorList>
            <consortium name="Pathogen Informatics"/>
        </authorList>
    </citation>
    <scope>NUCLEOTIDE SEQUENCE [LARGE SCALE GENOMIC DNA]</scope>
</reference>
<organism evidence="4">
    <name type="scientific">Gongylonema pulchrum</name>
    <dbReference type="NCBI Taxonomy" id="637853"/>
    <lineage>
        <taxon>Eukaryota</taxon>
        <taxon>Metazoa</taxon>
        <taxon>Ecdysozoa</taxon>
        <taxon>Nematoda</taxon>
        <taxon>Chromadorea</taxon>
        <taxon>Rhabditida</taxon>
        <taxon>Spirurina</taxon>
        <taxon>Spiruromorpha</taxon>
        <taxon>Spiruroidea</taxon>
        <taxon>Gongylonematidae</taxon>
        <taxon>Gongylonema</taxon>
    </lineage>
</organism>
<dbReference type="AlphaFoldDB" id="A0A183F136"/>
<keyword evidence="1" id="KW-0472">Membrane</keyword>
<feature type="transmembrane region" description="Helical" evidence="1">
    <location>
        <begin position="21"/>
        <end position="44"/>
    </location>
</feature>
<dbReference type="Proteomes" id="UP000271098">
    <property type="component" value="Unassembled WGS sequence"/>
</dbReference>
<name>A0A183F136_9BILA</name>
<dbReference type="OrthoDB" id="5809348at2759"/>
<keyword evidence="1" id="KW-0812">Transmembrane</keyword>
<evidence type="ECO:0000313" key="4">
    <source>
        <dbReference type="WBParaSite" id="GPUH_0002695701-mRNA-1"/>
    </source>
</evidence>
<gene>
    <name evidence="2" type="ORF">GPUH_LOCUS26927</name>
</gene>
<feature type="transmembrane region" description="Helical" evidence="1">
    <location>
        <begin position="95"/>
        <end position="116"/>
    </location>
</feature>
<evidence type="ECO:0000256" key="1">
    <source>
        <dbReference type="SAM" id="Phobius"/>
    </source>
</evidence>
<dbReference type="EMBL" id="UYRT01115731">
    <property type="protein sequence ID" value="VDN49685.1"/>
    <property type="molecule type" value="Genomic_DNA"/>
</dbReference>
<protein>
    <submittedName>
        <fullName evidence="4">7TM_GPCR_Srx domain-containing protein</fullName>
    </submittedName>
</protein>
<proteinExistence type="predicted"/>
<evidence type="ECO:0000313" key="2">
    <source>
        <dbReference type="EMBL" id="VDN49685.1"/>
    </source>
</evidence>
<reference evidence="4" key="1">
    <citation type="submission" date="2016-06" db="UniProtKB">
        <authorList>
            <consortium name="WormBaseParasite"/>
        </authorList>
    </citation>
    <scope>IDENTIFICATION</scope>
</reference>